<dbReference type="AlphaFoldDB" id="A0A1G6NXA5"/>
<dbReference type="Gene3D" id="1.10.3210.10">
    <property type="entry name" value="Hypothetical protein af1432"/>
    <property type="match status" value="1"/>
</dbReference>
<dbReference type="SUPFAM" id="SSF109604">
    <property type="entry name" value="HD-domain/PDEase-like"/>
    <property type="match status" value="1"/>
</dbReference>
<evidence type="ECO:0000313" key="3">
    <source>
        <dbReference type="EMBL" id="TGG86773.1"/>
    </source>
</evidence>
<reference evidence="2 4" key="1">
    <citation type="submission" date="2016-10" db="EMBL/GenBank/DDBJ databases">
        <authorList>
            <person name="de Groot N.N."/>
        </authorList>
    </citation>
    <scope>NUCLEOTIDE SEQUENCE [LARGE SCALE GENOMIC DNA]</scope>
    <source>
        <strain evidence="2 4">WG14</strain>
    </source>
</reference>
<dbReference type="PANTHER" id="PTHR38659">
    <property type="entry name" value="METAL-DEPENDENT PHOSPHOHYDROLASE"/>
    <property type="match status" value="1"/>
</dbReference>
<name>A0A1G6NXA5_9BACT</name>
<evidence type="ECO:0000313" key="4">
    <source>
        <dbReference type="Proteomes" id="UP000199322"/>
    </source>
</evidence>
<dbReference type="Proteomes" id="UP000297288">
    <property type="component" value="Unassembled WGS sequence"/>
</dbReference>
<evidence type="ECO:0000313" key="2">
    <source>
        <dbReference type="EMBL" id="SDC71795.1"/>
    </source>
</evidence>
<gene>
    <name evidence="3" type="ORF">E4650_09805</name>
    <name evidence="2" type="ORF">SAMN04488588_1676</name>
</gene>
<dbReference type="PANTHER" id="PTHR38659:SF1">
    <property type="entry name" value="METAL DEPENDENT PHOSPHOHYDROLASE"/>
    <property type="match status" value="1"/>
</dbReference>
<dbReference type="InterPro" id="IPR006674">
    <property type="entry name" value="HD_domain"/>
</dbReference>
<feature type="domain" description="HD/PDEase" evidence="1">
    <location>
        <begin position="15"/>
        <end position="120"/>
    </location>
</feature>
<dbReference type="InterPro" id="IPR003607">
    <property type="entry name" value="HD/PDEase_dom"/>
</dbReference>
<dbReference type="Proteomes" id="UP000199322">
    <property type="component" value="Unassembled WGS sequence"/>
</dbReference>
<dbReference type="EMBL" id="SRME01000008">
    <property type="protein sequence ID" value="TGG86773.1"/>
    <property type="molecule type" value="Genomic_DNA"/>
</dbReference>
<accession>A0A1G6NXA5</accession>
<keyword evidence="4" id="KW-1185">Reference proteome</keyword>
<dbReference type="RefSeq" id="WP_091404727.1">
    <property type="nucleotide sequence ID" value="NZ_FMYV01000006.1"/>
</dbReference>
<dbReference type="EMBL" id="FMYV01000006">
    <property type="protein sequence ID" value="SDC71795.1"/>
    <property type="molecule type" value="Genomic_DNA"/>
</dbReference>
<protein>
    <submittedName>
        <fullName evidence="3">HD domain-containing protein</fullName>
    </submittedName>
    <submittedName>
        <fullName evidence="2">HDIG domain-containing protein</fullName>
    </submittedName>
</protein>
<dbReference type="OrthoDB" id="9801160at2"/>
<sequence>MNKNEAIKEIERNLSESNLRKHCYAVGAIMRELALKLDKDPDEWEIAGIIHDLDYEMTKDEVEMHAKKTVEMLGDRVDQDIKDAILAHNDQKNLEKDIEIALYAADQISGLITASVLVRPGKDIETLKVKSLKKKFKDKSFAAGADRERIKVIEELGIELNEFFQIAIDGMKKEKEILGLDGQSE</sequence>
<evidence type="ECO:0000259" key="1">
    <source>
        <dbReference type="SMART" id="SM00471"/>
    </source>
</evidence>
<dbReference type="STRING" id="28234.SAMN04488588_1676"/>
<reference evidence="3 5" key="2">
    <citation type="submission" date="2019-04" db="EMBL/GenBank/DDBJ databases">
        <title>Draft genome sequence data and analysis of a Fermenting Bacterium, Geotoga petraea strain HO-Geo1, isolated from heavy-oil petroleum reservoir in Russia.</title>
        <authorList>
            <person name="Grouzdev D.S."/>
            <person name="Semenova E.M."/>
            <person name="Sokolova D.S."/>
            <person name="Tourova T.P."/>
            <person name="Poltaraus A.B."/>
            <person name="Nazina T.N."/>
        </authorList>
    </citation>
    <scope>NUCLEOTIDE SEQUENCE [LARGE SCALE GENOMIC DNA]</scope>
    <source>
        <strain evidence="3 5">HO-Geo1</strain>
    </source>
</reference>
<organism evidence="2 4">
    <name type="scientific">Geotoga petraea</name>
    <dbReference type="NCBI Taxonomy" id="28234"/>
    <lineage>
        <taxon>Bacteria</taxon>
        <taxon>Thermotogati</taxon>
        <taxon>Thermotogota</taxon>
        <taxon>Thermotogae</taxon>
        <taxon>Petrotogales</taxon>
        <taxon>Petrotogaceae</taxon>
        <taxon>Geotoga</taxon>
    </lineage>
</organism>
<proteinExistence type="predicted"/>
<dbReference type="NCBIfam" id="TIGR00277">
    <property type="entry name" value="HDIG"/>
    <property type="match status" value="1"/>
</dbReference>
<dbReference type="Pfam" id="PF01966">
    <property type="entry name" value="HD"/>
    <property type="match status" value="1"/>
</dbReference>
<dbReference type="SMART" id="SM00471">
    <property type="entry name" value="HDc"/>
    <property type="match status" value="1"/>
</dbReference>
<dbReference type="InterPro" id="IPR006675">
    <property type="entry name" value="HDIG_dom"/>
</dbReference>
<evidence type="ECO:0000313" key="5">
    <source>
        <dbReference type="Proteomes" id="UP000297288"/>
    </source>
</evidence>